<keyword evidence="3" id="KW-1185">Reference proteome</keyword>
<dbReference type="SMART" id="SM00256">
    <property type="entry name" value="FBOX"/>
    <property type="match status" value="3"/>
</dbReference>
<evidence type="ECO:0000313" key="3">
    <source>
        <dbReference type="Proteomes" id="UP000887566"/>
    </source>
</evidence>
<dbReference type="InterPro" id="IPR001810">
    <property type="entry name" value="F-box_dom"/>
</dbReference>
<evidence type="ECO:0000256" key="1">
    <source>
        <dbReference type="SAM" id="Coils"/>
    </source>
</evidence>
<dbReference type="PANTHER" id="PTHR31672:SF2">
    <property type="entry name" value="F-BOX DOMAIN-CONTAINING PROTEIN"/>
    <property type="match status" value="1"/>
</dbReference>
<feature type="domain" description="F-box" evidence="2">
    <location>
        <begin position="44"/>
        <end position="91"/>
    </location>
</feature>
<name>A0A914V5P8_9BILA</name>
<dbReference type="SUPFAM" id="SSF81383">
    <property type="entry name" value="F-box domain"/>
    <property type="match status" value="3"/>
</dbReference>
<keyword evidence="1" id="KW-0175">Coiled coil</keyword>
<dbReference type="CDD" id="cd09917">
    <property type="entry name" value="F-box_SF"/>
    <property type="match status" value="2"/>
</dbReference>
<feature type="coiled-coil region" evidence="1">
    <location>
        <begin position="821"/>
        <end position="848"/>
    </location>
</feature>
<reference evidence="4" key="1">
    <citation type="submission" date="2022-11" db="UniProtKB">
        <authorList>
            <consortium name="WormBaseParasite"/>
        </authorList>
    </citation>
    <scope>IDENTIFICATION</scope>
</reference>
<sequence length="1111" mass="125330">MSMAALETEVTNQAEIDRLRRALGDFSERIVCGQLTGKLPDNFLEQFSQLPDRPLEQVLRFLPARQVAQMRRVSRKFNNLIKKCSKTMPKKESKGSVVFKSCNTGELSVELRDCDNKIVKTTLADDGVALSELFRFVRIGGMIYFGEGLSAADKVLNQLSMAWLTIRPLVVVFAGDLSKTSRDSLRAFLVKVEPSVKWLHFQYANNIGNSLLSDEIIGAAGRLKGLMVMPMCLGSKLSDINISDRTLLAMADADRMFSYVSVAGCSGITPGGIRAFIEKWMKKERPKPRGKTSRFRRDEQPYEMTFYKCANVTPSAVEKACGDLLKNGTMKAVPCASSFGKSGERNGQRVTFTVHCQSDDRRLRIRFHIASYLDHIVFEPRPFCVINDQIFFPEDDVHELARRRRHSKPKSPVFMLKTISYGARSLTYQFSHLPDQPLEQILRFLPALQVAQMRLVSHRFNQLIRKCSRTMPKKEHYGSILFKSNDAGQLTVVFFDDGGSKIIETMLTGNKVALSELLRLVCFDGLMCFSDGLSAADEVLDQLSKAWLIIRPEVVVFAGDFSQTSQDSLRAFFKKVEPSIRRLHFQGANNIDRDLLSDDVIGAAGQLEGLMVVPMRWEEELLDNNVISDINIGDNTLLSMADTDQTRSYCCLMGCSDITPGGIHAFVEKWMKKWRNPGKPKAGAKSTVERLRSDRSLFELTLYKCANVTQAAVEAACGAFCKKEWIPKVDRRDGEKKYKIYIAVQCRSSNRRLEINFNTELLRPHYVNEPRPDVALDDLIDDDCYSDIDDDDGDFYDDGDDMNYPEELIYFLIALFFFQSMAALDTEVDRLQAENDRLRRTLADFNERIMCGRLTGDLPDNFLELFSQLPDRPLEQVLRFLPPGQVAQMRRVSRRFNYVIRKGSKAMPKKECNGSVVFKSCSAEEITVAWIDDDRKKITKTMISLADDGVALSELFRFMRIGDRMYFGEGLSATDKVLDQLSKAWLTILPDMVIFAGDFSQTSRNSLRAFLVKVEPSVEQLHFLQPLNIPRNLLNDDVIAAAGRLNGLIVLPKFLGSELRDINIGDRTLLAMVDADHMSSYVSVAGCSGITPGGIRAFVEVYCLNAALSFR</sequence>
<evidence type="ECO:0000259" key="2">
    <source>
        <dbReference type="PROSITE" id="PS50181"/>
    </source>
</evidence>
<protein>
    <submittedName>
        <fullName evidence="4">F-box domain-containing protein</fullName>
    </submittedName>
</protein>
<evidence type="ECO:0000313" key="4">
    <source>
        <dbReference type="WBParaSite" id="PSAMB.scaffold1570size29881.g13872.t1"/>
    </source>
</evidence>
<dbReference type="WBParaSite" id="PSAMB.scaffold1570size29881.g13872.t1">
    <property type="protein sequence ID" value="PSAMB.scaffold1570size29881.g13872.t1"/>
    <property type="gene ID" value="PSAMB.scaffold1570size29881.g13872"/>
</dbReference>
<dbReference type="InterPro" id="IPR050796">
    <property type="entry name" value="SCF_F-box_component"/>
</dbReference>
<feature type="domain" description="F-box" evidence="2">
    <location>
        <begin position="863"/>
        <end position="910"/>
    </location>
</feature>
<dbReference type="Pfam" id="PF00646">
    <property type="entry name" value="F-box"/>
    <property type="match status" value="3"/>
</dbReference>
<feature type="domain" description="F-box" evidence="2">
    <location>
        <begin position="427"/>
        <end position="474"/>
    </location>
</feature>
<dbReference type="InterPro" id="IPR036047">
    <property type="entry name" value="F-box-like_dom_sf"/>
</dbReference>
<dbReference type="PANTHER" id="PTHR31672">
    <property type="entry name" value="BNACNNG10540D PROTEIN"/>
    <property type="match status" value="1"/>
</dbReference>
<proteinExistence type="predicted"/>
<dbReference type="AlphaFoldDB" id="A0A914V5P8"/>
<dbReference type="Proteomes" id="UP000887566">
    <property type="component" value="Unplaced"/>
</dbReference>
<organism evidence="3 4">
    <name type="scientific">Plectus sambesii</name>
    <dbReference type="NCBI Taxonomy" id="2011161"/>
    <lineage>
        <taxon>Eukaryota</taxon>
        <taxon>Metazoa</taxon>
        <taxon>Ecdysozoa</taxon>
        <taxon>Nematoda</taxon>
        <taxon>Chromadorea</taxon>
        <taxon>Plectida</taxon>
        <taxon>Plectina</taxon>
        <taxon>Plectoidea</taxon>
        <taxon>Plectidae</taxon>
        <taxon>Plectus</taxon>
    </lineage>
</organism>
<accession>A0A914V5P8</accession>
<dbReference type="PROSITE" id="PS50181">
    <property type="entry name" value="FBOX"/>
    <property type="match status" value="3"/>
</dbReference>